<dbReference type="InterPro" id="IPR017948">
    <property type="entry name" value="TGFb_CS"/>
</dbReference>
<evidence type="ECO:0000256" key="4">
    <source>
        <dbReference type="ARBA" id="ARBA00022729"/>
    </source>
</evidence>
<keyword evidence="5 8" id="KW-0339">Growth factor</keyword>
<feature type="domain" description="TGF-beta family profile" evidence="10">
    <location>
        <begin position="235"/>
        <end position="370"/>
    </location>
</feature>
<feature type="signal peptide" evidence="9">
    <location>
        <begin position="1"/>
        <end position="15"/>
    </location>
</feature>
<keyword evidence="12" id="KW-1185">Reference proteome</keyword>
<keyword evidence="4 9" id="KW-0732">Signal</keyword>
<dbReference type="FunFam" id="2.10.90.10:FF:000001">
    <property type="entry name" value="Bone morphogenetic protein 4"/>
    <property type="match status" value="1"/>
</dbReference>
<organism evidence="11 12">
    <name type="scientific">Cylicocyclus nassatus</name>
    <name type="common">Nematode worm</name>
    <dbReference type="NCBI Taxonomy" id="53992"/>
    <lineage>
        <taxon>Eukaryota</taxon>
        <taxon>Metazoa</taxon>
        <taxon>Ecdysozoa</taxon>
        <taxon>Nematoda</taxon>
        <taxon>Chromadorea</taxon>
        <taxon>Rhabditida</taxon>
        <taxon>Rhabditina</taxon>
        <taxon>Rhabditomorpha</taxon>
        <taxon>Strongyloidea</taxon>
        <taxon>Strongylidae</taxon>
        <taxon>Cylicocyclus</taxon>
    </lineage>
</organism>
<comment type="caution">
    <text evidence="11">The sequence shown here is derived from an EMBL/GenBank/DDBJ whole genome shotgun (WGS) entry which is preliminary data.</text>
</comment>
<dbReference type="Gene3D" id="2.10.90.10">
    <property type="entry name" value="Cystine-knot cytokines"/>
    <property type="match status" value="1"/>
</dbReference>
<dbReference type="GO" id="GO:0008083">
    <property type="term" value="F:growth factor activity"/>
    <property type="evidence" value="ECO:0007669"/>
    <property type="project" value="UniProtKB-KW"/>
</dbReference>
<evidence type="ECO:0000256" key="3">
    <source>
        <dbReference type="ARBA" id="ARBA00022525"/>
    </source>
</evidence>
<accession>A0AA36DN11</accession>
<evidence type="ECO:0000256" key="9">
    <source>
        <dbReference type="SAM" id="SignalP"/>
    </source>
</evidence>
<dbReference type="InterPro" id="IPR015615">
    <property type="entry name" value="TGF-beta-rel"/>
</dbReference>
<dbReference type="GO" id="GO:0005615">
    <property type="term" value="C:extracellular space"/>
    <property type="evidence" value="ECO:0007669"/>
    <property type="project" value="TreeGrafter"/>
</dbReference>
<dbReference type="PANTHER" id="PTHR11848">
    <property type="entry name" value="TGF-BETA FAMILY"/>
    <property type="match status" value="1"/>
</dbReference>
<evidence type="ECO:0000256" key="2">
    <source>
        <dbReference type="ARBA" id="ARBA00006656"/>
    </source>
</evidence>
<evidence type="ECO:0000256" key="1">
    <source>
        <dbReference type="ARBA" id="ARBA00004613"/>
    </source>
</evidence>
<dbReference type="InterPro" id="IPR001839">
    <property type="entry name" value="TGF-b_C"/>
</dbReference>
<sequence>MAAILILSSLALVSGKGLMLLEESRGQTLAYPLENVPTAPIENHVLDILELEEPPPLVSLLKRNEKVTNFMAQLYHDLEKSNDGIRPSAEPSGEDWSSADRIVSFSPTETKHVEGLFVSKYNREDLPSSTSQLVAAQLRIFLPEETTFAKVSIYSKNSGNLELIGSTIATSREKTVSFNVSQIVSKWMNDVFEPQIYIRLDGGIDSMRSANSKLESFILAVFVDGGYNIPPPRTRSKRSVETVSGEDSASLKEAEATKIVHSEVEGCHVQSLYLNFADIGWREWVIAPEGYSANYCVGACSSDSPMHSKMNATNHAIVQTLVHLVDPKRADEAKCAPVQLSPAKILFIDNHGNVVMRRYQDMTVQECGCL</sequence>
<dbReference type="CDD" id="cd13761">
    <property type="entry name" value="TGF_beta_BMP5_like"/>
    <property type="match status" value="1"/>
</dbReference>
<name>A0AA36DN11_CYLNA</name>
<keyword evidence="3" id="KW-0964">Secreted</keyword>
<feature type="chain" id="PRO_5041308421" description="TGF-beta family profile domain-containing protein" evidence="9">
    <location>
        <begin position="16"/>
        <end position="370"/>
    </location>
</feature>
<evidence type="ECO:0000256" key="8">
    <source>
        <dbReference type="RuleBase" id="RU000354"/>
    </source>
</evidence>
<dbReference type="Proteomes" id="UP001176961">
    <property type="component" value="Unassembled WGS sequence"/>
</dbReference>
<dbReference type="Gene3D" id="2.60.120.970">
    <property type="match status" value="1"/>
</dbReference>
<evidence type="ECO:0000313" key="11">
    <source>
        <dbReference type="EMBL" id="CAJ0590060.1"/>
    </source>
</evidence>
<evidence type="ECO:0000256" key="6">
    <source>
        <dbReference type="ARBA" id="ARBA00023157"/>
    </source>
</evidence>
<dbReference type="PANTHER" id="PTHR11848:SF119">
    <property type="entry name" value="TGF-BETA FAMILY PROFILE DOMAIN-CONTAINING PROTEIN"/>
    <property type="match status" value="1"/>
</dbReference>
<dbReference type="PROSITE" id="PS00250">
    <property type="entry name" value="TGF_BETA_1"/>
    <property type="match status" value="1"/>
</dbReference>
<dbReference type="SMART" id="SM00204">
    <property type="entry name" value="TGFB"/>
    <property type="match status" value="1"/>
</dbReference>
<dbReference type="InterPro" id="IPR029034">
    <property type="entry name" value="Cystine-knot_cytokine"/>
</dbReference>
<comment type="similarity">
    <text evidence="2 8">Belongs to the TGF-beta family.</text>
</comment>
<dbReference type="EMBL" id="CATQJL010000001">
    <property type="protein sequence ID" value="CAJ0590060.1"/>
    <property type="molecule type" value="Genomic_DNA"/>
</dbReference>
<keyword evidence="7" id="KW-0325">Glycoprotein</keyword>
<keyword evidence="6" id="KW-1015">Disulfide bond</keyword>
<evidence type="ECO:0000256" key="5">
    <source>
        <dbReference type="ARBA" id="ARBA00023030"/>
    </source>
</evidence>
<comment type="subcellular location">
    <subcellularLocation>
        <location evidence="1">Secreted</location>
    </subcellularLocation>
</comment>
<gene>
    <name evidence="11" type="ORF">CYNAS_LOCUS2043</name>
</gene>
<dbReference type="InterPro" id="IPR001111">
    <property type="entry name" value="TGF-b_propeptide"/>
</dbReference>
<evidence type="ECO:0000259" key="10">
    <source>
        <dbReference type="PROSITE" id="PS51362"/>
    </source>
</evidence>
<dbReference type="Pfam" id="PF00019">
    <property type="entry name" value="TGF_beta"/>
    <property type="match status" value="1"/>
</dbReference>
<evidence type="ECO:0000256" key="7">
    <source>
        <dbReference type="ARBA" id="ARBA00023180"/>
    </source>
</evidence>
<dbReference type="AlphaFoldDB" id="A0AA36DN11"/>
<dbReference type="GO" id="GO:0005125">
    <property type="term" value="F:cytokine activity"/>
    <property type="evidence" value="ECO:0007669"/>
    <property type="project" value="TreeGrafter"/>
</dbReference>
<evidence type="ECO:0000313" key="12">
    <source>
        <dbReference type="Proteomes" id="UP001176961"/>
    </source>
</evidence>
<dbReference type="SUPFAM" id="SSF57501">
    <property type="entry name" value="Cystine-knot cytokines"/>
    <property type="match status" value="1"/>
</dbReference>
<proteinExistence type="inferred from homology"/>
<protein>
    <recommendedName>
        <fullName evidence="10">TGF-beta family profile domain-containing protein</fullName>
    </recommendedName>
</protein>
<dbReference type="Pfam" id="PF00688">
    <property type="entry name" value="TGFb_propeptide"/>
    <property type="match status" value="1"/>
</dbReference>
<reference evidence="11" key="1">
    <citation type="submission" date="2023-07" db="EMBL/GenBank/DDBJ databases">
        <authorList>
            <consortium name="CYATHOMIX"/>
        </authorList>
    </citation>
    <scope>NUCLEOTIDE SEQUENCE</scope>
    <source>
        <strain evidence="11">N/A</strain>
    </source>
</reference>
<dbReference type="PROSITE" id="PS51362">
    <property type="entry name" value="TGF_BETA_2"/>
    <property type="match status" value="1"/>
</dbReference>